<dbReference type="InterPro" id="IPR054722">
    <property type="entry name" value="PolX-like_BBD"/>
</dbReference>
<evidence type="ECO:0000313" key="7">
    <source>
        <dbReference type="Proteomes" id="UP001227230"/>
    </source>
</evidence>
<dbReference type="SUPFAM" id="SSF57756">
    <property type="entry name" value="Retrovirus zinc finger-like domains"/>
    <property type="match status" value="1"/>
</dbReference>
<dbReference type="InterPro" id="IPR036875">
    <property type="entry name" value="Znf_CCHC_sf"/>
</dbReference>
<proteinExistence type="predicted"/>
<feature type="compositionally biased region" description="Low complexity" evidence="3">
    <location>
        <begin position="764"/>
        <end position="791"/>
    </location>
</feature>
<dbReference type="PANTHER" id="PTHR42648:SF18">
    <property type="entry name" value="RETROTRANSPOSON, UNCLASSIFIED-LIKE PROTEIN"/>
    <property type="match status" value="1"/>
</dbReference>
<evidence type="ECO:0000256" key="3">
    <source>
        <dbReference type="SAM" id="MobiDB-lite"/>
    </source>
</evidence>
<keyword evidence="1" id="KW-0378">Hydrolase</keyword>
<dbReference type="Gene3D" id="4.10.60.10">
    <property type="entry name" value="Zinc finger, CCHC-type"/>
    <property type="match status" value="1"/>
</dbReference>
<dbReference type="Pfam" id="PF13976">
    <property type="entry name" value="gag_pre-integrs"/>
    <property type="match status" value="1"/>
</dbReference>
<dbReference type="InterPro" id="IPR057670">
    <property type="entry name" value="SH3_retrovirus"/>
</dbReference>
<sequence length="867" mass="99302">MAAESSNFVQPAIPKFDGHYDHWSMLMENFLRSKEYWSLVENGIPAAAEGIEPTEAQQKAIADHKLKDLKVKNYLFQAIDRNIMETILNKETGKHIWDSMKQKYQGSTRVKRAQLQALRREFEVLQMKEGESVDEYFARTLTIVNKMKIHGESMKQVVIIEKILRSMTSRFDYVVCSVEESNDLDTLTIDELQSSLLVHEQRMNGHGRDEQALKVTYNDQVAGRGGRGRGAFRGRGRGRGRQAFNKAIVECYKCHQLGHFQYECPKWEKGAHYAELDEKKEMLLMSYVELNQSRKEDVWFLDSGCNNHMCGNKLWFSDLDEEFRQSVKLGNNSKMTVLGKGNIRMQVAGVTQVITDVFYIPELRNNLLSVGQLQEKGVAILIQHGECRVYHPEKGLIMQTSMSANRMFILPARVMPKAPTCFQITLEDNTHLWHCRYGHLSFKGLRTLQYKEMVRGLPQLKASSKVCTDCMVGKQHRDAIPKRCLWRASQRLQLVHADICGPIKPISNSKKRYLISFIDDYSRKVWIYFLTEKSEAFTTFKNYKNLVEKEIGAFICCLRTDRGREFTSLEFNAFCKTNGISRQLTAAYTPQQNGVAERKNRTIMNMVRSMLSEKQVPKNFWPEAVNWTTHVLNRSPTLAVKGVTPEEAWSGVKPNVDYFRVFGCIGHVLVPDNKRKKLDDKSFQCVLLGVSEESKAYKLYDPVSKKIVVSRDVVFEEDKCWNWGRNNEEVRLDVLEWGDSNEEGSEDDAEEGVAVEGREREDSLSSSESLGSLSESLGENSGVSGESSPSSQQGRNRRVPFWMEDYVSGGEFSEGDVEHNLVLFTSTADPTTFEEVVQSSKWRAAMDLEIEAIERNETWELTDLPKE</sequence>
<keyword evidence="2" id="KW-0863">Zinc-finger</keyword>
<dbReference type="PROSITE" id="PS50994">
    <property type="entry name" value="INTEGRASE"/>
    <property type="match status" value="1"/>
</dbReference>
<dbReference type="Gene3D" id="3.30.420.10">
    <property type="entry name" value="Ribonuclease H-like superfamily/Ribonuclease H"/>
    <property type="match status" value="1"/>
</dbReference>
<dbReference type="PANTHER" id="PTHR42648">
    <property type="entry name" value="TRANSPOSASE, PUTATIVE-RELATED"/>
    <property type="match status" value="1"/>
</dbReference>
<accession>A0ABY9DIC1</accession>
<dbReference type="InterPro" id="IPR001878">
    <property type="entry name" value="Znf_CCHC"/>
</dbReference>
<reference evidence="6 7" key="1">
    <citation type="journal article" date="2023" name="Hortic Res">
        <title>The complete reference genome for grapevine (Vitis vinifera L.) genetics and breeding.</title>
        <authorList>
            <person name="Shi X."/>
            <person name="Cao S."/>
            <person name="Wang X."/>
            <person name="Huang S."/>
            <person name="Wang Y."/>
            <person name="Liu Z."/>
            <person name="Liu W."/>
            <person name="Leng X."/>
            <person name="Peng Y."/>
            <person name="Wang N."/>
            <person name="Wang Y."/>
            <person name="Ma Z."/>
            <person name="Xu X."/>
            <person name="Zhang F."/>
            <person name="Xue H."/>
            <person name="Zhong H."/>
            <person name="Wang Y."/>
            <person name="Zhang K."/>
            <person name="Velt A."/>
            <person name="Avia K."/>
            <person name="Holtgrawe D."/>
            <person name="Grimplet J."/>
            <person name="Matus J.T."/>
            <person name="Ware D."/>
            <person name="Wu X."/>
            <person name="Wang H."/>
            <person name="Liu C."/>
            <person name="Fang Y."/>
            <person name="Rustenholz C."/>
            <person name="Cheng Z."/>
            <person name="Xiao H."/>
            <person name="Zhou Y."/>
        </authorList>
    </citation>
    <scope>NUCLEOTIDE SEQUENCE [LARGE SCALE GENOMIC DNA]</scope>
    <source>
        <strain evidence="7">cv. Pinot noir / PN40024</strain>
        <tissue evidence="6">Leaf</tissue>
    </source>
</reference>
<organism evidence="6 7">
    <name type="scientific">Vitis vinifera</name>
    <name type="common">Grape</name>
    <dbReference type="NCBI Taxonomy" id="29760"/>
    <lineage>
        <taxon>Eukaryota</taxon>
        <taxon>Viridiplantae</taxon>
        <taxon>Streptophyta</taxon>
        <taxon>Embryophyta</taxon>
        <taxon>Tracheophyta</taxon>
        <taxon>Spermatophyta</taxon>
        <taxon>Magnoliopsida</taxon>
        <taxon>eudicotyledons</taxon>
        <taxon>Gunneridae</taxon>
        <taxon>Pentapetalae</taxon>
        <taxon>rosids</taxon>
        <taxon>Vitales</taxon>
        <taxon>Vitaceae</taxon>
        <taxon>Viteae</taxon>
        <taxon>Vitis</taxon>
    </lineage>
</organism>
<dbReference type="SMART" id="SM00343">
    <property type="entry name" value="ZnF_C2HC"/>
    <property type="match status" value="1"/>
</dbReference>
<feature type="compositionally biased region" description="Acidic residues" evidence="3">
    <location>
        <begin position="739"/>
        <end position="753"/>
    </location>
</feature>
<feature type="domain" description="CCHC-type" evidence="4">
    <location>
        <begin position="251"/>
        <end position="266"/>
    </location>
</feature>
<name>A0ABY9DIC1_VITVI</name>
<dbReference type="Pfam" id="PF25597">
    <property type="entry name" value="SH3_retrovirus"/>
    <property type="match status" value="1"/>
</dbReference>
<keyword evidence="2" id="KW-0479">Metal-binding</keyword>
<keyword evidence="2" id="KW-0862">Zinc</keyword>
<keyword evidence="1" id="KW-0645">Protease</keyword>
<feature type="domain" description="Integrase catalytic" evidence="5">
    <location>
        <begin position="477"/>
        <end position="653"/>
    </location>
</feature>
<dbReference type="InterPro" id="IPR036397">
    <property type="entry name" value="RNaseH_sf"/>
</dbReference>
<dbReference type="InterPro" id="IPR025724">
    <property type="entry name" value="GAG-pre-integrase_dom"/>
</dbReference>
<dbReference type="InterPro" id="IPR039537">
    <property type="entry name" value="Retrotran_Ty1/copia-like"/>
</dbReference>
<evidence type="ECO:0000313" key="6">
    <source>
        <dbReference type="EMBL" id="WKA06778.1"/>
    </source>
</evidence>
<evidence type="ECO:0000256" key="2">
    <source>
        <dbReference type="PROSITE-ProRule" id="PRU00047"/>
    </source>
</evidence>
<dbReference type="EMBL" id="CP126663">
    <property type="protein sequence ID" value="WKA06778.1"/>
    <property type="molecule type" value="Genomic_DNA"/>
</dbReference>
<protein>
    <recommendedName>
        <fullName evidence="8">Retrovirus-related Pol polyprotein from transposon TNT 1-94</fullName>
    </recommendedName>
</protein>
<dbReference type="InterPro" id="IPR001584">
    <property type="entry name" value="Integrase_cat-core"/>
</dbReference>
<evidence type="ECO:0000259" key="5">
    <source>
        <dbReference type="PROSITE" id="PS50994"/>
    </source>
</evidence>
<dbReference type="Pfam" id="PF00098">
    <property type="entry name" value="zf-CCHC"/>
    <property type="match status" value="1"/>
</dbReference>
<evidence type="ECO:0000259" key="4">
    <source>
        <dbReference type="PROSITE" id="PS50158"/>
    </source>
</evidence>
<dbReference type="InterPro" id="IPR012337">
    <property type="entry name" value="RNaseH-like_sf"/>
</dbReference>
<evidence type="ECO:0000256" key="1">
    <source>
        <dbReference type="ARBA" id="ARBA00022670"/>
    </source>
</evidence>
<feature type="region of interest" description="Disordered" evidence="3">
    <location>
        <begin position="737"/>
        <end position="797"/>
    </location>
</feature>
<dbReference type="Pfam" id="PF22936">
    <property type="entry name" value="Pol_BBD"/>
    <property type="match status" value="1"/>
</dbReference>
<dbReference type="Pfam" id="PF14223">
    <property type="entry name" value="Retrotran_gag_2"/>
    <property type="match status" value="1"/>
</dbReference>
<dbReference type="SUPFAM" id="SSF53098">
    <property type="entry name" value="Ribonuclease H-like"/>
    <property type="match status" value="1"/>
</dbReference>
<keyword evidence="7" id="KW-1185">Reference proteome</keyword>
<dbReference type="Proteomes" id="UP001227230">
    <property type="component" value="Chromosome 16"/>
</dbReference>
<gene>
    <name evidence="6" type="ORF">VitviT2T_024662</name>
</gene>
<dbReference type="Pfam" id="PF00665">
    <property type="entry name" value="rve"/>
    <property type="match status" value="1"/>
</dbReference>
<evidence type="ECO:0008006" key="8">
    <source>
        <dbReference type="Google" id="ProtNLM"/>
    </source>
</evidence>
<dbReference type="PROSITE" id="PS50158">
    <property type="entry name" value="ZF_CCHC"/>
    <property type="match status" value="1"/>
</dbReference>